<evidence type="ECO:0000313" key="8">
    <source>
        <dbReference type="Proteomes" id="UP000292445"/>
    </source>
</evidence>
<keyword evidence="5" id="KW-0963">Cytoplasm</keyword>
<feature type="binding site" evidence="5">
    <location>
        <begin position="22"/>
        <end position="27"/>
    </location>
    <ligand>
        <name>ATP</name>
        <dbReference type="ChEBI" id="CHEBI:30616"/>
    </ligand>
</feature>
<dbReference type="InterPro" id="IPR001977">
    <property type="entry name" value="Depp_CoAkinase"/>
</dbReference>
<dbReference type="RefSeq" id="WP_130357030.1">
    <property type="nucleotide sequence ID" value="NZ_SGXC01000001.1"/>
</dbReference>
<keyword evidence="8" id="KW-1185">Reference proteome</keyword>
<keyword evidence="5" id="KW-0808">Transferase</keyword>
<evidence type="ECO:0000313" key="7">
    <source>
        <dbReference type="EMBL" id="RZS85886.1"/>
    </source>
</evidence>
<dbReference type="GO" id="GO:0015937">
    <property type="term" value="P:coenzyme A biosynthetic process"/>
    <property type="evidence" value="ECO:0007669"/>
    <property type="project" value="UniProtKB-UniRule"/>
</dbReference>
<dbReference type="SUPFAM" id="SSF52540">
    <property type="entry name" value="P-loop containing nucleoside triphosphate hydrolases"/>
    <property type="match status" value="1"/>
</dbReference>
<dbReference type="NCBIfam" id="TIGR00152">
    <property type="entry name" value="dephospho-CoA kinase"/>
    <property type="match status" value="1"/>
</dbReference>
<proteinExistence type="inferred from homology"/>
<comment type="subcellular location">
    <subcellularLocation>
        <location evidence="5">Cytoplasm</location>
    </subcellularLocation>
</comment>
<dbReference type="UniPathway" id="UPA00241">
    <property type="reaction ID" value="UER00356"/>
</dbReference>
<organism evidence="7 8">
    <name type="scientific">Pigmentiphaga kullae</name>
    <dbReference type="NCBI Taxonomy" id="151784"/>
    <lineage>
        <taxon>Bacteria</taxon>
        <taxon>Pseudomonadati</taxon>
        <taxon>Pseudomonadota</taxon>
        <taxon>Betaproteobacteria</taxon>
        <taxon>Burkholderiales</taxon>
        <taxon>Alcaligenaceae</taxon>
        <taxon>Pigmentiphaga</taxon>
    </lineage>
</organism>
<dbReference type="InterPro" id="IPR027417">
    <property type="entry name" value="P-loop_NTPase"/>
</dbReference>
<keyword evidence="3 5" id="KW-0067">ATP-binding</keyword>
<evidence type="ECO:0000256" key="3">
    <source>
        <dbReference type="ARBA" id="ARBA00022840"/>
    </source>
</evidence>
<evidence type="ECO:0000256" key="4">
    <source>
        <dbReference type="ARBA" id="ARBA00022993"/>
    </source>
</evidence>
<comment type="caution">
    <text evidence="7">The sequence shown here is derived from an EMBL/GenBank/DDBJ whole genome shotgun (WGS) entry which is preliminary data.</text>
</comment>
<dbReference type="CDD" id="cd02022">
    <property type="entry name" value="DPCK"/>
    <property type="match status" value="1"/>
</dbReference>
<dbReference type="Pfam" id="PF01121">
    <property type="entry name" value="CoaE"/>
    <property type="match status" value="1"/>
</dbReference>
<reference evidence="7 8" key="1">
    <citation type="submission" date="2019-02" db="EMBL/GenBank/DDBJ databases">
        <title>Genomic Encyclopedia of Type Strains, Phase IV (KMG-IV): sequencing the most valuable type-strain genomes for metagenomic binning, comparative biology and taxonomic classification.</title>
        <authorList>
            <person name="Goeker M."/>
        </authorList>
    </citation>
    <scope>NUCLEOTIDE SEQUENCE [LARGE SCALE GENOMIC DNA]</scope>
    <source>
        <strain evidence="7 8">K24</strain>
    </source>
</reference>
<evidence type="ECO:0000256" key="6">
    <source>
        <dbReference type="NCBIfam" id="TIGR00152"/>
    </source>
</evidence>
<dbReference type="OrthoDB" id="9812943at2"/>
<dbReference type="GO" id="GO:0005737">
    <property type="term" value="C:cytoplasm"/>
    <property type="evidence" value="ECO:0007669"/>
    <property type="project" value="UniProtKB-SubCell"/>
</dbReference>
<name>A0A4Q7NLS4_9BURK</name>
<dbReference type="EC" id="2.7.1.24" evidence="5 6"/>
<dbReference type="Gene3D" id="3.40.50.300">
    <property type="entry name" value="P-loop containing nucleotide triphosphate hydrolases"/>
    <property type="match status" value="1"/>
</dbReference>
<dbReference type="HAMAP" id="MF_00376">
    <property type="entry name" value="Dephospho_CoA_kinase"/>
    <property type="match status" value="1"/>
</dbReference>
<evidence type="ECO:0000256" key="5">
    <source>
        <dbReference type="HAMAP-Rule" id="MF_00376"/>
    </source>
</evidence>
<protein>
    <recommendedName>
        <fullName evidence="5 6">Dephospho-CoA kinase</fullName>
        <ecNumber evidence="5 6">2.7.1.24</ecNumber>
    </recommendedName>
    <alternativeName>
        <fullName evidence="5">Dephosphocoenzyme A kinase</fullName>
    </alternativeName>
</protein>
<keyword evidence="2 5" id="KW-0547">Nucleotide-binding</keyword>
<gene>
    <name evidence="5" type="primary">coaE</name>
    <name evidence="7" type="ORF">EV675_1916</name>
</gene>
<comment type="similarity">
    <text evidence="1 5">Belongs to the CoaE family.</text>
</comment>
<accession>A0A4Q7NLS4</accession>
<keyword evidence="5 7" id="KW-0418">Kinase</keyword>
<keyword evidence="4 5" id="KW-0173">Coenzyme A biosynthesis</keyword>
<dbReference type="GO" id="GO:0005524">
    <property type="term" value="F:ATP binding"/>
    <property type="evidence" value="ECO:0007669"/>
    <property type="project" value="UniProtKB-UniRule"/>
</dbReference>
<comment type="function">
    <text evidence="5">Catalyzes the phosphorylation of the 3'-hydroxyl group of dephosphocoenzyme A to form coenzyme A.</text>
</comment>
<dbReference type="EMBL" id="SGXC01000001">
    <property type="protein sequence ID" value="RZS85886.1"/>
    <property type="molecule type" value="Genomic_DNA"/>
</dbReference>
<dbReference type="AlphaFoldDB" id="A0A4Q7NLS4"/>
<dbReference type="PROSITE" id="PS51219">
    <property type="entry name" value="DPCK"/>
    <property type="match status" value="1"/>
</dbReference>
<comment type="pathway">
    <text evidence="5">Cofactor biosynthesis; coenzyme A biosynthesis; CoA from (R)-pantothenate: step 5/5.</text>
</comment>
<dbReference type="GO" id="GO:0004140">
    <property type="term" value="F:dephospho-CoA kinase activity"/>
    <property type="evidence" value="ECO:0007669"/>
    <property type="project" value="UniProtKB-UniRule"/>
</dbReference>
<evidence type="ECO:0000256" key="2">
    <source>
        <dbReference type="ARBA" id="ARBA00022741"/>
    </source>
</evidence>
<sequence>MVGTLSSARAQPLRVGLTGGIGSGKTAVADLLAARGAAVIDTDAIAHALTAPGGLAIEPLRREFGPDMIGPDGAMDRSRMRALVFSDVQAKARLEALIHPLIGQEVEREAAGRQGLYQVFVVPLLVESGRWRDRVDRICVVDCDEATQLRRVQRRSGLAPDMVARIMAAQATRAQRLAVADDVIVNDGETTPEQLAQRTLAQHRAWLDLLALRG</sequence>
<dbReference type="PANTHER" id="PTHR10695:SF46">
    <property type="entry name" value="BIFUNCTIONAL COENZYME A SYNTHASE-RELATED"/>
    <property type="match status" value="1"/>
</dbReference>
<dbReference type="Proteomes" id="UP000292445">
    <property type="component" value="Unassembled WGS sequence"/>
</dbReference>
<dbReference type="PANTHER" id="PTHR10695">
    <property type="entry name" value="DEPHOSPHO-COA KINASE-RELATED"/>
    <property type="match status" value="1"/>
</dbReference>
<evidence type="ECO:0000256" key="1">
    <source>
        <dbReference type="ARBA" id="ARBA00009018"/>
    </source>
</evidence>
<comment type="catalytic activity">
    <reaction evidence="5">
        <text>3'-dephospho-CoA + ATP = ADP + CoA + H(+)</text>
        <dbReference type="Rhea" id="RHEA:18245"/>
        <dbReference type="ChEBI" id="CHEBI:15378"/>
        <dbReference type="ChEBI" id="CHEBI:30616"/>
        <dbReference type="ChEBI" id="CHEBI:57287"/>
        <dbReference type="ChEBI" id="CHEBI:57328"/>
        <dbReference type="ChEBI" id="CHEBI:456216"/>
        <dbReference type="EC" id="2.7.1.24"/>
    </reaction>
</comment>